<accession>A0A7M1MFM6</accession>
<dbReference type="PROSITE" id="PS51012">
    <property type="entry name" value="ABC_TM2"/>
    <property type="match status" value="1"/>
</dbReference>
<keyword evidence="4" id="KW-1003">Cell membrane</keyword>
<comment type="similarity">
    <text evidence="2">Belongs to the ABC-2 integral membrane protein family.</text>
</comment>
<dbReference type="InterPro" id="IPR051449">
    <property type="entry name" value="ABC-2_transporter_component"/>
</dbReference>
<feature type="transmembrane region" description="Helical" evidence="8">
    <location>
        <begin position="278"/>
        <end position="298"/>
    </location>
</feature>
<dbReference type="Proteomes" id="UP000594890">
    <property type="component" value="Chromosome"/>
</dbReference>
<keyword evidence="6 8" id="KW-1133">Transmembrane helix</keyword>
<feature type="transmembrane region" description="Helical" evidence="8">
    <location>
        <begin position="20"/>
        <end position="38"/>
    </location>
</feature>
<dbReference type="PANTHER" id="PTHR30294:SF29">
    <property type="entry name" value="MULTIDRUG ABC TRANSPORTER PERMEASE YBHS-RELATED"/>
    <property type="match status" value="1"/>
</dbReference>
<evidence type="ECO:0000256" key="2">
    <source>
        <dbReference type="ARBA" id="ARBA00007783"/>
    </source>
</evidence>
<evidence type="ECO:0000256" key="6">
    <source>
        <dbReference type="ARBA" id="ARBA00022989"/>
    </source>
</evidence>
<dbReference type="GO" id="GO:0140359">
    <property type="term" value="F:ABC-type transporter activity"/>
    <property type="evidence" value="ECO:0007669"/>
    <property type="project" value="InterPro"/>
</dbReference>
<feature type="transmembrane region" description="Helical" evidence="8">
    <location>
        <begin position="333"/>
        <end position="355"/>
    </location>
</feature>
<dbReference type="EMBL" id="CP063088">
    <property type="protein sequence ID" value="QOQ99561.1"/>
    <property type="molecule type" value="Genomic_DNA"/>
</dbReference>
<feature type="transmembrane region" description="Helical" evidence="8">
    <location>
        <begin position="166"/>
        <end position="189"/>
    </location>
</feature>
<evidence type="ECO:0000256" key="5">
    <source>
        <dbReference type="ARBA" id="ARBA00022692"/>
    </source>
</evidence>
<reference evidence="10 11" key="1">
    <citation type="submission" date="2020-10" db="EMBL/GenBank/DDBJ databases">
        <title>Campylobacter and Helicobacter PacBio genomes.</title>
        <authorList>
            <person name="Lane C."/>
        </authorList>
    </citation>
    <scope>NUCLEOTIDE SEQUENCE [LARGE SCALE GENOMIC DNA]</scope>
    <source>
        <strain evidence="10 11">2014D-0218</strain>
    </source>
</reference>
<dbReference type="GO" id="GO:0005886">
    <property type="term" value="C:plasma membrane"/>
    <property type="evidence" value="ECO:0007669"/>
    <property type="project" value="UniProtKB-SubCell"/>
</dbReference>
<evidence type="ECO:0000256" key="3">
    <source>
        <dbReference type="ARBA" id="ARBA00022448"/>
    </source>
</evidence>
<keyword evidence="5 8" id="KW-0812">Transmembrane</keyword>
<dbReference type="Gene3D" id="3.40.1710.10">
    <property type="entry name" value="abc type-2 transporter like domain"/>
    <property type="match status" value="1"/>
</dbReference>
<evidence type="ECO:0000313" key="11">
    <source>
        <dbReference type="Proteomes" id="UP000594890"/>
    </source>
</evidence>
<sequence length="359" mass="41477">MLLKALLKKEFLQFKRNKFLPRLVLIYPLVLILIMPWATNLEVKNINIAVIDWDKSQSTKNIINTIVNNKYFDKIYTFSTYQDAKKCIENNICDAILEFNSNFERDFFKENKLNLSLYINAINGVKANISLIYINKIITSSLNLKQDKINILSNFKFNPNLNYQHYMIPALSTIALTLLCGFLPAINIVSEKEKGNIEQINVSPISKFNFILAKLIMYWIIGIVAFSICLLVSFFVYDLYPKSNVLLLCAVVFIYILAISGFGIIISNYSNTIAQAMFVIFFFMMIFILMSGLFTSILSMPKWAYALSHLNPLKYFIESLRMIFLKEVDITNLYSNFIILGIFAIIFNCFAIISYKKRS</sequence>
<comment type="subcellular location">
    <subcellularLocation>
        <location evidence="1">Cell membrane</location>
        <topology evidence="1">Multi-pass membrane protein</topology>
    </subcellularLocation>
</comment>
<evidence type="ECO:0000313" key="10">
    <source>
        <dbReference type="EMBL" id="QOQ99561.1"/>
    </source>
</evidence>
<evidence type="ECO:0000256" key="7">
    <source>
        <dbReference type="ARBA" id="ARBA00023136"/>
    </source>
</evidence>
<keyword evidence="3" id="KW-0813">Transport</keyword>
<dbReference type="AlphaFoldDB" id="A0A7M1MFM6"/>
<protein>
    <submittedName>
        <fullName evidence="10">ABC transporter permease</fullName>
    </submittedName>
</protein>
<dbReference type="Pfam" id="PF12698">
    <property type="entry name" value="ABC2_membrane_3"/>
    <property type="match status" value="1"/>
</dbReference>
<organism evidence="10 11">
    <name type="scientific">Campylobacter lari</name>
    <dbReference type="NCBI Taxonomy" id="201"/>
    <lineage>
        <taxon>Bacteria</taxon>
        <taxon>Pseudomonadati</taxon>
        <taxon>Campylobacterota</taxon>
        <taxon>Epsilonproteobacteria</taxon>
        <taxon>Campylobacterales</taxon>
        <taxon>Campylobacteraceae</taxon>
        <taxon>Campylobacter</taxon>
    </lineage>
</organism>
<gene>
    <name evidence="10" type="ORF">HW242_07625</name>
</gene>
<evidence type="ECO:0000259" key="9">
    <source>
        <dbReference type="PROSITE" id="PS51012"/>
    </source>
</evidence>
<feature type="transmembrane region" description="Helical" evidence="8">
    <location>
        <begin position="210"/>
        <end position="237"/>
    </location>
</feature>
<feature type="transmembrane region" description="Helical" evidence="8">
    <location>
        <begin position="243"/>
        <end position="266"/>
    </location>
</feature>
<keyword evidence="7 8" id="KW-0472">Membrane</keyword>
<feature type="domain" description="ABC transmembrane type-2" evidence="9">
    <location>
        <begin position="131"/>
        <end position="358"/>
    </location>
</feature>
<evidence type="ECO:0000256" key="8">
    <source>
        <dbReference type="SAM" id="Phobius"/>
    </source>
</evidence>
<dbReference type="PANTHER" id="PTHR30294">
    <property type="entry name" value="MEMBRANE COMPONENT OF ABC TRANSPORTER YHHJ-RELATED"/>
    <property type="match status" value="1"/>
</dbReference>
<dbReference type="InterPro" id="IPR013525">
    <property type="entry name" value="ABC2_TM"/>
</dbReference>
<dbReference type="InterPro" id="IPR047817">
    <property type="entry name" value="ABC2_TM_bact-type"/>
</dbReference>
<proteinExistence type="inferred from homology"/>
<name>A0A7M1MFM6_CAMLA</name>
<evidence type="ECO:0000256" key="4">
    <source>
        <dbReference type="ARBA" id="ARBA00022475"/>
    </source>
</evidence>
<evidence type="ECO:0000256" key="1">
    <source>
        <dbReference type="ARBA" id="ARBA00004651"/>
    </source>
</evidence>